<dbReference type="EMBL" id="BMIP01000001">
    <property type="protein sequence ID" value="GGD59171.1"/>
    <property type="molecule type" value="Genomic_DNA"/>
</dbReference>
<protein>
    <submittedName>
        <fullName evidence="3">Thiamine biosynthesis protein ThiF</fullName>
    </submittedName>
</protein>
<dbReference type="PANTHER" id="PTHR10953">
    <property type="entry name" value="UBIQUITIN-ACTIVATING ENZYME E1"/>
    <property type="match status" value="1"/>
</dbReference>
<dbReference type="SUPFAM" id="SSF69572">
    <property type="entry name" value="Activating enzymes of the ubiquitin-like proteins"/>
    <property type="match status" value="1"/>
</dbReference>
<sequence>MTDTNSDPRSIQDPLANPERLERFARHIVLPEIGGAGQARLAASHVLVVGAGGIGAPAIQYLAAAGIGKLTIIDDDVVEASNLQRQTIYTESDIGAPKAKAAADWVRRFDPALDVIPVRARIDAGNVRDLISDTGQILDGCDNFATRLAVSDAATALGIPLTSAAVGRFQAQTANFAGHLPDQPCYRCWVGDAFDAEDCDTCAADGVLGAFTGMAGSMAAMMAIRIALDGVSALGDPQWGQLQLFDGLAPRLRTIRVMKDPACRALGHGSTE</sequence>
<dbReference type="FunFam" id="3.40.50.720:FF:000080">
    <property type="entry name" value="Thiazole biosynthesis adenylyltransferase ThiF"/>
    <property type="match status" value="1"/>
</dbReference>
<dbReference type="CDD" id="cd00757">
    <property type="entry name" value="ThiF_MoeB_HesA_family"/>
    <property type="match status" value="1"/>
</dbReference>
<comment type="caution">
    <text evidence="3">The sequence shown here is derived from an EMBL/GenBank/DDBJ whole genome shotgun (WGS) entry which is preliminary data.</text>
</comment>
<accession>A0A916YSA1</accession>
<evidence type="ECO:0000313" key="4">
    <source>
        <dbReference type="Proteomes" id="UP000612349"/>
    </source>
</evidence>
<dbReference type="GO" id="GO:0004792">
    <property type="term" value="F:thiosulfate-cyanide sulfurtransferase activity"/>
    <property type="evidence" value="ECO:0007669"/>
    <property type="project" value="TreeGrafter"/>
</dbReference>
<name>A0A916YSA1_9SPHN</name>
<keyword evidence="4" id="KW-1185">Reference proteome</keyword>
<reference evidence="3" key="2">
    <citation type="submission" date="2020-09" db="EMBL/GenBank/DDBJ databases">
        <authorList>
            <person name="Sun Q."/>
            <person name="Zhou Y."/>
        </authorList>
    </citation>
    <scope>NUCLEOTIDE SEQUENCE</scope>
    <source>
        <strain evidence="3">CGMCC 1.15360</strain>
    </source>
</reference>
<dbReference type="RefSeq" id="WP_066773094.1">
    <property type="nucleotide sequence ID" value="NZ_BMIP01000001.1"/>
</dbReference>
<dbReference type="GO" id="GO:0005829">
    <property type="term" value="C:cytosol"/>
    <property type="evidence" value="ECO:0007669"/>
    <property type="project" value="TreeGrafter"/>
</dbReference>
<dbReference type="InterPro" id="IPR045886">
    <property type="entry name" value="ThiF/MoeB/HesA"/>
</dbReference>
<dbReference type="GO" id="GO:0008641">
    <property type="term" value="F:ubiquitin-like modifier activating enzyme activity"/>
    <property type="evidence" value="ECO:0007669"/>
    <property type="project" value="InterPro"/>
</dbReference>
<reference evidence="3" key="1">
    <citation type="journal article" date="2014" name="Int. J. Syst. Evol. Microbiol.">
        <title>Complete genome sequence of Corynebacterium casei LMG S-19264T (=DSM 44701T), isolated from a smear-ripened cheese.</title>
        <authorList>
            <consortium name="US DOE Joint Genome Institute (JGI-PGF)"/>
            <person name="Walter F."/>
            <person name="Albersmeier A."/>
            <person name="Kalinowski J."/>
            <person name="Ruckert C."/>
        </authorList>
    </citation>
    <scope>NUCLEOTIDE SEQUENCE</scope>
    <source>
        <strain evidence="3">CGMCC 1.15360</strain>
    </source>
</reference>
<evidence type="ECO:0000259" key="2">
    <source>
        <dbReference type="Pfam" id="PF00899"/>
    </source>
</evidence>
<dbReference type="Gene3D" id="3.40.50.720">
    <property type="entry name" value="NAD(P)-binding Rossmann-like Domain"/>
    <property type="match status" value="1"/>
</dbReference>
<dbReference type="Pfam" id="PF00899">
    <property type="entry name" value="ThiF"/>
    <property type="match status" value="1"/>
</dbReference>
<evidence type="ECO:0000313" key="3">
    <source>
        <dbReference type="EMBL" id="GGD59171.1"/>
    </source>
</evidence>
<comment type="similarity">
    <text evidence="1">Belongs to the HesA/MoeB/ThiF family.</text>
</comment>
<dbReference type="GO" id="GO:0008146">
    <property type="term" value="F:sulfotransferase activity"/>
    <property type="evidence" value="ECO:0007669"/>
    <property type="project" value="TreeGrafter"/>
</dbReference>
<proteinExistence type="inferred from homology"/>
<dbReference type="GO" id="GO:0016779">
    <property type="term" value="F:nucleotidyltransferase activity"/>
    <property type="evidence" value="ECO:0007669"/>
    <property type="project" value="TreeGrafter"/>
</dbReference>
<dbReference type="InterPro" id="IPR000594">
    <property type="entry name" value="ThiF_NAD_FAD-bd"/>
</dbReference>
<evidence type="ECO:0000256" key="1">
    <source>
        <dbReference type="ARBA" id="ARBA00009919"/>
    </source>
</evidence>
<feature type="domain" description="THIF-type NAD/FAD binding fold" evidence="2">
    <location>
        <begin position="25"/>
        <end position="264"/>
    </location>
</feature>
<dbReference type="PANTHER" id="PTHR10953:SF102">
    <property type="entry name" value="ADENYLYLTRANSFERASE AND SULFURTRANSFERASE MOCS3"/>
    <property type="match status" value="1"/>
</dbReference>
<dbReference type="Proteomes" id="UP000612349">
    <property type="component" value="Unassembled WGS sequence"/>
</dbReference>
<organism evidence="3 4">
    <name type="scientific">Croceicoccus mobilis</name>
    <dbReference type="NCBI Taxonomy" id="1703339"/>
    <lineage>
        <taxon>Bacteria</taxon>
        <taxon>Pseudomonadati</taxon>
        <taxon>Pseudomonadota</taxon>
        <taxon>Alphaproteobacteria</taxon>
        <taxon>Sphingomonadales</taxon>
        <taxon>Erythrobacteraceae</taxon>
        <taxon>Croceicoccus</taxon>
    </lineage>
</organism>
<dbReference type="OrthoDB" id="9804286at2"/>
<dbReference type="InterPro" id="IPR035985">
    <property type="entry name" value="Ubiquitin-activating_enz"/>
</dbReference>
<dbReference type="AlphaFoldDB" id="A0A916YSA1"/>
<gene>
    <name evidence="3" type="ORF">GCM10010990_05630</name>
</gene>